<dbReference type="InterPro" id="IPR020904">
    <property type="entry name" value="Sc_DH/Rdtase_CS"/>
</dbReference>
<dbReference type="EMBL" id="LGCL01000023">
    <property type="protein sequence ID" value="KPL77303.1"/>
    <property type="molecule type" value="Genomic_DNA"/>
</dbReference>
<dbReference type="GO" id="GO:0005975">
    <property type="term" value="P:carbohydrate metabolic process"/>
    <property type="evidence" value="ECO:0007669"/>
    <property type="project" value="UniProtKB-ARBA"/>
</dbReference>
<evidence type="ECO:0000313" key="6">
    <source>
        <dbReference type="Proteomes" id="UP000050417"/>
    </source>
</evidence>
<evidence type="ECO:0000256" key="3">
    <source>
        <dbReference type="RuleBase" id="RU000363"/>
    </source>
</evidence>
<reference evidence="5 6" key="1">
    <citation type="submission" date="2015-07" db="EMBL/GenBank/DDBJ databases">
        <title>Genome sequence of Ornatilinea apprima DSM 23815.</title>
        <authorList>
            <person name="Hemp J."/>
            <person name="Ward L.M."/>
            <person name="Pace L.A."/>
            <person name="Fischer W.W."/>
        </authorList>
    </citation>
    <scope>NUCLEOTIDE SEQUENCE [LARGE SCALE GENOMIC DNA]</scope>
    <source>
        <strain evidence="5 6">P3M-1</strain>
    </source>
</reference>
<dbReference type="PRINTS" id="PR00081">
    <property type="entry name" value="GDHRDH"/>
</dbReference>
<dbReference type="GO" id="GO:0050090">
    <property type="term" value="F:mannuronate reductase activity"/>
    <property type="evidence" value="ECO:0007669"/>
    <property type="project" value="UniProtKB-EC"/>
</dbReference>
<keyword evidence="6" id="KW-1185">Reference proteome</keyword>
<dbReference type="PANTHER" id="PTHR42760">
    <property type="entry name" value="SHORT-CHAIN DEHYDROGENASES/REDUCTASES FAMILY MEMBER"/>
    <property type="match status" value="1"/>
</dbReference>
<keyword evidence="4" id="KW-1133">Transmembrane helix</keyword>
<dbReference type="OrthoDB" id="9803333at2"/>
<dbReference type="AlphaFoldDB" id="A0A0P6XPW7"/>
<dbReference type="Pfam" id="PF00106">
    <property type="entry name" value="adh_short"/>
    <property type="match status" value="1"/>
</dbReference>
<keyword evidence="4" id="KW-0812">Transmembrane</keyword>
<dbReference type="PATRIC" id="fig|1134406.4.peg.4079"/>
<dbReference type="NCBIfam" id="NF006132">
    <property type="entry name" value="PRK08277.1"/>
    <property type="match status" value="1"/>
</dbReference>
<dbReference type="PANTHER" id="PTHR42760:SF115">
    <property type="entry name" value="3-OXOACYL-[ACYL-CARRIER-PROTEIN] REDUCTASE FABG"/>
    <property type="match status" value="1"/>
</dbReference>
<evidence type="ECO:0000256" key="4">
    <source>
        <dbReference type="SAM" id="Phobius"/>
    </source>
</evidence>
<evidence type="ECO:0000256" key="2">
    <source>
        <dbReference type="ARBA" id="ARBA00023002"/>
    </source>
</evidence>
<dbReference type="FunFam" id="3.40.50.720:FF:000240">
    <property type="entry name" value="SDR family oxidoreductase"/>
    <property type="match status" value="1"/>
</dbReference>
<evidence type="ECO:0000313" key="5">
    <source>
        <dbReference type="EMBL" id="KPL77303.1"/>
    </source>
</evidence>
<dbReference type="PROSITE" id="PS00061">
    <property type="entry name" value="ADH_SHORT"/>
    <property type="match status" value="1"/>
</dbReference>
<dbReference type="PRINTS" id="PR00080">
    <property type="entry name" value="SDRFAMILY"/>
</dbReference>
<dbReference type="InterPro" id="IPR036291">
    <property type="entry name" value="NAD(P)-bd_dom_sf"/>
</dbReference>
<protein>
    <submittedName>
        <fullName evidence="5">D-mannonate oxidoreductase</fullName>
        <ecNumber evidence="5">1.1.1.131</ecNumber>
    </submittedName>
</protein>
<comment type="caution">
    <text evidence="5">The sequence shown here is derived from an EMBL/GenBank/DDBJ whole genome shotgun (WGS) entry which is preliminary data.</text>
</comment>
<dbReference type="STRING" id="1134406.ADN00_09225"/>
<dbReference type="SUPFAM" id="SSF51735">
    <property type="entry name" value="NAD(P)-binding Rossmann-fold domains"/>
    <property type="match status" value="1"/>
</dbReference>
<evidence type="ECO:0000256" key="1">
    <source>
        <dbReference type="ARBA" id="ARBA00006484"/>
    </source>
</evidence>
<organism evidence="5 6">
    <name type="scientific">Ornatilinea apprima</name>
    <dbReference type="NCBI Taxonomy" id="1134406"/>
    <lineage>
        <taxon>Bacteria</taxon>
        <taxon>Bacillati</taxon>
        <taxon>Chloroflexota</taxon>
        <taxon>Anaerolineae</taxon>
        <taxon>Anaerolineales</taxon>
        <taxon>Anaerolineaceae</taxon>
        <taxon>Ornatilinea</taxon>
    </lineage>
</organism>
<sequence length="277" mass="29115">MGKKDLIMTPDTFDLQNQVAVVTGGAGVLCAAMCRALARAGAKVAVLDLREEAAQALAAEIGNGAVGVGCNVLEKDGVESAARRVVEVYGRVDILINGAGGNKPQATTSPELSFFDLPPDALSWVFQLNLLGAILPSQAFGKIMAAQRQGVILNISSMNAFRPLTRIPAYSAAKAGVSNFTQWLAVHMAQEYSPAIRVNAIAPGFFLTEQNRYLLMDRDSGELTPRGKTILAHTPQGRFGSPEDLLGAVLWLVSPASAFVTGVVIPIDGGFSAFSGV</sequence>
<dbReference type="InterPro" id="IPR002347">
    <property type="entry name" value="SDR_fam"/>
</dbReference>
<keyword evidence="2 5" id="KW-0560">Oxidoreductase</keyword>
<dbReference type="EC" id="1.1.1.131" evidence="5"/>
<gene>
    <name evidence="5" type="ORF">ADN00_09225</name>
</gene>
<name>A0A0P6XPW7_9CHLR</name>
<comment type="similarity">
    <text evidence="1 3">Belongs to the short-chain dehydrogenases/reductases (SDR) family.</text>
</comment>
<accession>A0A0P6XPW7</accession>
<feature type="transmembrane region" description="Helical" evidence="4">
    <location>
        <begin position="245"/>
        <end position="267"/>
    </location>
</feature>
<dbReference type="Gene3D" id="3.40.50.720">
    <property type="entry name" value="NAD(P)-binding Rossmann-like Domain"/>
    <property type="match status" value="1"/>
</dbReference>
<dbReference type="Proteomes" id="UP000050417">
    <property type="component" value="Unassembled WGS sequence"/>
</dbReference>
<proteinExistence type="inferred from homology"/>
<keyword evidence="4" id="KW-0472">Membrane</keyword>